<evidence type="ECO:0000313" key="13">
    <source>
        <dbReference type="Proteomes" id="UP000198341"/>
    </source>
</evidence>
<keyword evidence="4 8" id="KW-0521">NADP</keyword>
<dbReference type="PANTHER" id="PTHR23429">
    <property type="entry name" value="GLUCOSE-6-PHOSPHATE 1-DEHYDROGENASE G6PD"/>
    <property type="match status" value="1"/>
</dbReference>
<dbReference type="GO" id="GO:0004345">
    <property type="term" value="F:glucose-6-phosphate dehydrogenase activity"/>
    <property type="evidence" value="ECO:0007669"/>
    <property type="project" value="UniProtKB-EC"/>
</dbReference>
<feature type="domain" description="Glucose-6-phosphate dehydrogenase C-terminal" evidence="11">
    <location>
        <begin position="253"/>
        <end position="542"/>
    </location>
</feature>
<dbReference type="GO" id="GO:0006006">
    <property type="term" value="P:glucose metabolic process"/>
    <property type="evidence" value="ECO:0007669"/>
    <property type="project" value="UniProtKB-KW"/>
</dbReference>
<dbReference type="EMBL" id="FO082277">
    <property type="protein sequence ID" value="CCO15239.1"/>
    <property type="molecule type" value="Genomic_DNA"/>
</dbReference>
<dbReference type="PRINTS" id="PR00079">
    <property type="entry name" value="G6PDHDRGNASE"/>
</dbReference>
<dbReference type="GO" id="GO:0005829">
    <property type="term" value="C:cytosol"/>
    <property type="evidence" value="ECO:0007669"/>
    <property type="project" value="TreeGrafter"/>
</dbReference>
<evidence type="ECO:0000256" key="1">
    <source>
        <dbReference type="ARBA" id="ARBA00004937"/>
    </source>
</evidence>
<comment type="function">
    <text evidence="8">Catalyzes the rate-limiting step of the oxidative pentose-phosphate pathway, which represents a route for the dissimilation of carbohydrates besides glycolysis.</text>
</comment>
<comment type="similarity">
    <text evidence="2 8">Belongs to the glucose-6-phosphate dehydrogenase family.</text>
</comment>
<evidence type="ECO:0000256" key="4">
    <source>
        <dbReference type="ARBA" id="ARBA00022857"/>
    </source>
</evidence>
<dbReference type="Gene3D" id="3.30.360.10">
    <property type="entry name" value="Dihydrodipicolinate Reductase, domain 2"/>
    <property type="match status" value="1"/>
</dbReference>
<dbReference type="FunFam" id="3.30.360.10:FF:000018">
    <property type="entry name" value="Glucose-6-phosphate 1-dehydrogenase"/>
    <property type="match status" value="1"/>
</dbReference>
<dbReference type="EC" id="1.1.1.49" evidence="8"/>
<comment type="catalytic activity">
    <reaction evidence="7 8">
        <text>D-glucose 6-phosphate + NADP(+) = 6-phospho-D-glucono-1,5-lactone + NADPH + H(+)</text>
        <dbReference type="Rhea" id="RHEA:15841"/>
        <dbReference type="ChEBI" id="CHEBI:15378"/>
        <dbReference type="ChEBI" id="CHEBI:57783"/>
        <dbReference type="ChEBI" id="CHEBI:57955"/>
        <dbReference type="ChEBI" id="CHEBI:58349"/>
        <dbReference type="ChEBI" id="CHEBI:61548"/>
        <dbReference type="EC" id="1.1.1.49"/>
    </reaction>
</comment>
<proteinExistence type="inferred from homology"/>
<keyword evidence="3 8" id="KW-0313">Glucose metabolism</keyword>
<dbReference type="InterPro" id="IPR019796">
    <property type="entry name" value="G6P_DH_AS"/>
</dbReference>
<evidence type="ECO:0000256" key="8">
    <source>
        <dbReference type="RuleBase" id="RU362120"/>
    </source>
</evidence>
<gene>
    <name evidence="12" type="ORF">Bathy02g03340</name>
</gene>
<evidence type="ECO:0000259" key="10">
    <source>
        <dbReference type="Pfam" id="PF00479"/>
    </source>
</evidence>
<dbReference type="InterPro" id="IPR001282">
    <property type="entry name" value="G6P_DH"/>
</dbReference>
<dbReference type="RefSeq" id="XP_007514999.1">
    <property type="nucleotide sequence ID" value="XM_007514937.1"/>
</dbReference>
<evidence type="ECO:0000256" key="6">
    <source>
        <dbReference type="ARBA" id="ARBA00023277"/>
    </source>
</evidence>
<dbReference type="SUPFAM" id="SSF55347">
    <property type="entry name" value="Glyceraldehyde-3-phosphate dehydrogenase-like, C-terminal domain"/>
    <property type="match status" value="1"/>
</dbReference>
<keyword evidence="5 8" id="KW-0560">Oxidoreductase</keyword>
<evidence type="ECO:0000256" key="9">
    <source>
        <dbReference type="SAM" id="MobiDB-lite"/>
    </source>
</evidence>
<evidence type="ECO:0000259" key="11">
    <source>
        <dbReference type="Pfam" id="PF02781"/>
    </source>
</evidence>
<evidence type="ECO:0000256" key="5">
    <source>
        <dbReference type="ARBA" id="ARBA00023002"/>
    </source>
</evidence>
<feature type="domain" description="Glucose-6-phosphate dehydrogenase NAD-binding" evidence="10">
    <location>
        <begin position="162"/>
        <end position="250"/>
    </location>
</feature>
<feature type="domain" description="Glucose-6-phosphate dehydrogenase NAD-binding" evidence="10">
    <location>
        <begin position="47"/>
        <end position="144"/>
    </location>
</feature>
<dbReference type="InterPro" id="IPR022675">
    <property type="entry name" value="G6P_DH_C"/>
</dbReference>
<protein>
    <recommendedName>
        <fullName evidence="8">Glucose-6-phosphate 1-dehydrogenase</fullName>
        <ecNumber evidence="8">1.1.1.49</ecNumber>
    </recommendedName>
</protein>
<dbReference type="GO" id="GO:0050661">
    <property type="term" value="F:NADP binding"/>
    <property type="evidence" value="ECO:0007669"/>
    <property type="project" value="InterPro"/>
</dbReference>
<name>K8EBM2_9CHLO</name>
<dbReference type="PIRSF" id="PIRSF000110">
    <property type="entry name" value="G6PD"/>
    <property type="match status" value="1"/>
</dbReference>
<dbReference type="SUPFAM" id="SSF51735">
    <property type="entry name" value="NAD(P)-binding Rossmann-fold domains"/>
    <property type="match status" value="1"/>
</dbReference>
<dbReference type="NCBIfam" id="TIGR00871">
    <property type="entry name" value="zwf"/>
    <property type="match status" value="1"/>
</dbReference>
<evidence type="ECO:0000256" key="3">
    <source>
        <dbReference type="ARBA" id="ARBA00022526"/>
    </source>
</evidence>
<evidence type="ECO:0000313" key="12">
    <source>
        <dbReference type="EMBL" id="CCO15239.1"/>
    </source>
</evidence>
<dbReference type="Pfam" id="PF00479">
    <property type="entry name" value="G6PD_N"/>
    <property type="match status" value="2"/>
</dbReference>
<evidence type="ECO:0000256" key="2">
    <source>
        <dbReference type="ARBA" id="ARBA00009975"/>
    </source>
</evidence>
<dbReference type="OrthoDB" id="60984at2759"/>
<sequence>MKPDLTIDPPNNTSSPSSSSFSAKNNPSGTPSSAKLKGYPQCLTITVLGASGDLARKKTYPALFSLWKAGHVPFNTKILGYARSKLELDEFKGKIRLFLKDSSNEKIEHFLSICDYVQGEYSSIEEGPPCFSGLNEVIEQLEREVEVNWKENAFITPSTSAAENKKYKRVVGNRIFYLALPPVVYPSVCAEIKASAMSSTKGSWTRVVVEKPFGKDLESSEKLNQSLSALFSEEQLYRIDHYLGKELVQNLVVMRFANRFISPLWNRDNIANVQIIFKEPFGTEGRGGYFDDYGIIRDVIQNHLLQIMCLVAMEKPCSLSPDDIRDEKLKVLRCIAPVSTDNVVVGQYSTGPHGQPAYVDDPGVPENSMAPTFCTCVMYVKNERWDGVPFIIKAGKALNEAKCEIRVQFKDVPGDLFESRRVQGKQARNEFVVRLQPDPTIFMKMTVKEPGLDMNLAQSELELLYTTRYQRVAIPEAYERLILDCINGDQQHFVRRDELVAAWTIFTPLLKYIDAGGMKPYPYPYGSVGPYEANALRERVGHQTNVIGRDITWEKHGLNSQEY</sequence>
<dbReference type="GeneID" id="19017447"/>
<organism evidence="12 13">
    <name type="scientific">Bathycoccus prasinos</name>
    <dbReference type="NCBI Taxonomy" id="41875"/>
    <lineage>
        <taxon>Eukaryota</taxon>
        <taxon>Viridiplantae</taxon>
        <taxon>Chlorophyta</taxon>
        <taxon>Mamiellophyceae</taxon>
        <taxon>Mamiellales</taxon>
        <taxon>Bathycoccaceae</taxon>
        <taxon>Bathycoccus</taxon>
    </lineage>
</organism>
<dbReference type="KEGG" id="bpg:Bathy02g03340"/>
<dbReference type="HAMAP" id="MF_00966">
    <property type="entry name" value="G6PD"/>
    <property type="match status" value="1"/>
</dbReference>
<dbReference type="PROSITE" id="PS00069">
    <property type="entry name" value="G6P_DEHYDROGENASE"/>
    <property type="match status" value="1"/>
</dbReference>
<dbReference type="AlphaFoldDB" id="K8EBM2"/>
<reference evidence="12 13" key="1">
    <citation type="submission" date="2011-10" db="EMBL/GenBank/DDBJ databases">
        <authorList>
            <person name="Genoscope - CEA"/>
        </authorList>
    </citation>
    <scope>NUCLEOTIDE SEQUENCE [LARGE SCALE GENOMIC DNA]</scope>
    <source>
        <strain evidence="12 13">RCC 1105</strain>
    </source>
</reference>
<comment type="pathway">
    <text evidence="1 8">Carbohydrate degradation; pentose phosphate pathway; D-ribulose 5-phosphate from D-glucose 6-phosphate (oxidative stage): step 1/3.</text>
</comment>
<accession>K8EBM2</accession>
<dbReference type="GO" id="GO:0009051">
    <property type="term" value="P:pentose-phosphate shunt, oxidative branch"/>
    <property type="evidence" value="ECO:0007669"/>
    <property type="project" value="UniProtKB-ARBA"/>
</dbReference>
<keyword evidence="13" id="KW-1185">Reference proteome</keyword>
<evidence type="ECO:0000256" key="7">
    <source>
        <dbReference type="ARBA" id="ARBA00048749"/>
    </source>
</evidence>
<dbReference type="InterPro" id="IPR022674">
    <property type="entry name" value="G6P_DH_NAD-bd"/>
</dbReference>
<feature type="compositionally biased region" description="Low complexity" evidence="9">
    <location>
        <begin position="9"/>
        <end position="28"/>
    </location>
</feature>
<feature type="region of interest" description="Disordered" evidence="9">
    <location>
        <begin position="1"/>
        <end position="35"/>
    </location>
</feature>
<dbReference type="Proteomes" id="UP000198341">
    <property type="component" value="Chromosome 2"/>
</dbReference>
<dbReference type="Gene3D" id="3.40.50.720">
    <property type="entry name" value="NAD(P)-binding Rossmann-like Domain"/>
    <property type="match status" value="1"/>
</dbReference>
<dbReference type="STRING" id="41875.K8EBM2"/>
<keyword evidence="6 8" id="KW-0119">Carbohydrate metabolism</keyword>
<dbReference type="InterPro" id="IPR036291">
    <property type="entry name" value="NAD(P)-bd_dom_sf"/>
</dbReference>
<dbReference type="PANTHER" id="PTHR23429:SF0">
    <property type="entry name" value="GLUCOSE-6-PHOSPHATE 1-DEHYDROGENASE"/>
    <property type="match status" value="1"/>
</dbReference>
<dbReference type="eggNOG" id="KOG0563">
    <property type="taxonomic scope" value="Eukaryota"/>
</dbReference>
<dbReference type="Pfam" id="PF02781">
    <property type="entry name" value="G6PD_C"/>
    <property type="match status" value="1"/>
</dbReference>
<dbReference type="UniPathway" id="UPA00115">
    <property type="reaction ID" value="UER00408"/>
</dbReference>